<keyword evidence="2" id="KW-0418">Kinase</keyword>
<keyword evidence="2" id="KW-0808">Transferase</keyword>
<comment type="similarity">
    <text evidence="1">Belongs to the ROK (NagC/XylR) family.</text>
</comment>
<dbReference type="PROSITE" id="PS01125">
    <property type="entry name" value="ROK"/>
    <property type="match status" value="1"/>
</dbReference>
<evidence type="ECO:0000313" key="3">
    <source>
        <dbReference type="Proteomes" id="UP000824071"/>
    </source>
</evidence>
<reference evidence="2" key="2">
    <citation type="journal article" date="2021" name="PeerJ">
        <title>Extensive microbial diversity within the chicken gut microbiome revealed by metagenomics and culture.</title>
        <authorList>
            <person name="Gilroy R."/>
            <person name="Ravi A."/>
            <person name="Getino M."/>
            <person name="Pursley I."/>
            <person name="Horton D.L."/>
            <person name="Alikhan N.F."/>
            <person name="Baker D."/>
            <person name="Gharbi K."/>
            <person name="Hall N."/>
            <person name="Watson M."/>
            <person name="Adriaenssens E.M."/>
            <person name="Foster-Nyarko E."/>
            <person name="Jarju S."/>
            <person name="Secka A."/>
            <person name="Antonio M."/>
            <person name="Oren A."/>
            <person name="Chaudhuri R.R."/>
            <person name="La Ragione R."/>
            <person name="Hildebrand F."/>
            <person name="Pallen M.J."/>
        </authorList>
    </citation>
    <scope>NUCLEOTIDE SEQUENCE</scope>
    <source>
        <strain evidence="2">ChiGjej1B1-19959</strain>
    </source>
</reference>
<dbReference type="GO" id="GO:0008787">
    <property type="term" value="F:D-allose kinase activity"/>
    <property type="evidence" value="ECO:0007669"/>
    <property type="project" value="UniProtKB-EC"/>
</dbReference>
<organism evidence="2 3">
    <name type="scientific">Candidatus Fimenecus excrementigallinarum</name>
    <dbReference type="NCBI Taxonomy" id="2840816"/>
    <lineage>
        <taxon>Bacteria</taxon>
        <taxon>Bacillati</taxon>
        <taxon>Bacillota</taxon>
        <taxon>Clostridia</taxon>
        <taxon>Candidatus Fimenecus</taxon>
    </lineage>
</organism>
<dbReference type="Gene3D" id="3.30.420.40">
    <property type="match status" value="2"/>
</dbReference>
<dbReference type="InterPro" id="IPR049874">
    <property type="entry name" value="ROK_cs"/>
</dbReference>
<dbReference type="EC" id="2.7.1.55" evidence="2"/>
<dbReference type="Proteomes" id="UP000824071">
    <property type="component" value="Unassembled WGS sequence"/>
</dbReference>
<sequence>MEPLCIGIDIGGTNFRIGAVDAGGAVSCFERHSSDLFRAGDAAGVLAHVLLGYRERHGLRGRIAGVGIGVPAVVSRDKQVVRSAPNLPGFDALALPKILSEAVCLPVFLDRDVNLLLRSDMRALVLDRQTTVLGFYVGTGFGNALYLDGRFYAGKNGAAGELGHIPLLGFSVTCACGNVGCCEVRCSGRALEHLVKRLFPETPVQRAFVDHPGHPALLRFARELAVPIATEINILDPDCAVLSGGVLEMPGFPKSELLDAVTAHVRKPYPATGLDLRFSPADAMRGVRGGGLLAAEALHKANAKLV</sequence>
<evidence type="ECO:0000313" key="2">
    <source>
        <dbReference type="EMBL" id="HIU35188.1"/>
    </source>
</evidence>
<comment type="caution">
    <text evidence="2">The sequence shown here is derived from an EMBL/GenBank/DDBJ whole genome shotgun (WGS) entry which is preliminary data.</text>
</comment>
<name>A0A9D1LC60_9FIRM</name>
<dbReference type="NCBIfam" id="NF007251">
    <property type="entry name" value="PRK09698.1"/>
    <property type="match status" value="1"/>
</dbReference>
<evidence type="ECO:0000256" key="1">
    <source>
        <dbReference type="ARBA" id="ARBA00006479"/>
    </source>
</evidence>
<dbReference type="SUPFAM" id="SSF53067">
    <property type="entry name" value="Actin-like ATPase domain"/>
    <property type="match status" value="1"/>
</dbReference>
<dbReference type="Pfam" id="PF00480">
    <property type="entry name" value="ROK"/>
    <property type="match status" value="1"/>
</dbReference>
<dbReference type="PANTHER" id="PTHR18964:SF174">
    <property type="entry name" value="D-ALLOSE KINASE-RELATED"/>
    <property type="match status" value="1"/>
</dbReference>
<dbReference type="EMBL" id="DVMW01000010">
    <property type="protein sequence ID" value="HIU35188.1"/>
    <property type="molecule type" value="Genomic_DNA"/>
</dbReference>
<dbReference type="AlphaFoldDB" id="A0A9D1LC60"/>
<dbReference type="CDD" id="cd24070">
    <property type="entry name" value="ASKHA_NBD_ROK_AlsK"/>
    <property type="match status" value="1"/>
</dbReference>
<proteinExistence type="inferred from homology"/>
<gene>
    <name evidence="2" type="primary">alsK</name>
    <name evidence="2" type="ORF">IAC53_01090</name>
</gene>
<dbReference type="PANTHER" id="PTHR18964">
    <property type="entry name" value="ROK (REPRESSOR, ORF, KINASE) FAMILY"/>
    <property type="match status" value="1"/>
</dbReference>
<dbReference type="InterPro" id="IPR000600">
    <property type="entry name" value="ROK"/>
</dbReference>
<protein>
    <submittedName>
        <fullName evidence="2">Allose kinase</fullName>
        <ecNumber evidence="2">2.7.1.55</ecNumber>
    </submittedName>
</protein>
<accession>A0A9D1LC60</accession>
<reference evidence="2" key="1">
    <citation type="submission" date="2020-10" db="EMBL/GenBank/DDBJ databases">
        <authorList>
            <person name="Gilroy R."/>
        </authorList>
    </citation>
    <scope>NUCLEOTIDE SEQUENCE</scope>
    <source>
        <strain evidence="2">ChiGjej1B1-19959</strain>
    </source>
</reference>
<dbReference type="InterPro" id="IPR043129">
    <property type="entry name" value="ATPase_NBD"/>
</dbReference>